<evidence type="ECO:0000256" key="1">
    <source>
        <dbReference type="SAM" id="MobiDB-lite"/>
    </source>
</evidence>
<sequence length="484" mass="54962">MMGDTRDELPEAPVAPPKKKSLFSKPTFSKPQELEEGIDFFSRAKELYPRRLAEEERRRQRKLVKLERKRSTASAERKASSTPEIKRRRVSAEPEDKNEHSSDSSPNNDLQDEVYSSRGESTLSTPGPKSKSKSESDSQQRLQASPTTLSARYGRDLETKNQKISKEKPIAKGYISLSDSEDEGVTVKQSVPDPFSVDDDDDIYMVPSAKPSPEEEESRLSDEEFPELIQRAREKEKKKELERLNTQKSFAEQNHGTGGRLSAADDVFREPKAPEADPVVEILVSSCLEGTKPLMVRRKLTQRLKEVRLSWCDKQVIGGQYLPPEIKASIFLTWNGKRLFDASTCKHLGIKVGSNGKLSSEGKGIDEHGRLHFEAWTEDAFMAYQQQQQLQQERGGREDEPEQEEEVAVERVKLIMKAKDMEPFRMRVKATTLIQKMVDAFCLERNIPEGKDVALYFDGDKLDPASKIEDTELADMDTVEVHIR</sequence>
<dbReference type="GeneID" id="36569732"/>
<protein>
    <recommendedName>
        <fullName evidence="2">Ubiquitin-like domain-containing protein</fullName>
    </recommendedName>
</protein>
<feature type="domain" description="Ubiquitin-like" evidence="2">
    <location>
        <begin position="412"/>
        <end position="484"/>
    </location>
</feature>
<dbReference type="InterPro" id="IPR022617">
    <property type="entry name" value="Rad60/SUMO-like_dom"/>
</dbReference>
<keyword evidence="4" id="KW-1185">Reference proteome</keyword>
<dbReference type="InterPro" id="IPR000626">
    <property type="entry name" value="Ubiquitin-like_dom"/>
</dbReference>
<feature type="compositionally biased region" description="Polar residues" evidence="1">
    <location>
        <begin position="139"/>
        <end position="150"/>
    </location>
</feature>
<accession>A0A2T3B869</accession>
<dbReference type="Pfam" id="PF11976">
    <property type="entry name" value="Rad60-SLD"/>
    <property type="match status" value="1"/>
</dbReference>
<feature type="region of interest" description="Disordered" evidence="1">
    <location>
        <begin position="1"/>
        <end position="224"/>
    </location>
</feature>
<dbReference type="AlphaFoldDB" id="A0A2T3B869"/>
<name>A0A2T3B869_AMORE</name>
<reference evidence="3 4" key="1">
    <citation type="journal article" date="2018" name="New Phytol.">
        <title>Comparative genomics and transcriptomics depict ericoid mycorrhizal fungi as versatile saprotrophs and plant mutualists.</title>
        <authorList>
            <person name="Martino E."/>
            <person name="Morin E."/>
            <person name="Grelet G.A."/>
            <person name="Kuo A."/>
            <person name="Kohler A."/>
            <person name="Daghino S."/>
            <person name="Barry K.W."/>
            <person name="Cichocki N."/>
            <person name="Clum A."/>
            <person name="Dockter R.B."/>
            <person name="Hainaut M."/>
            <person name="Kuo R.C."/>
            <person name="LaButti K."/>
            <person name="Lindahl B.D."/>
            <person name="Lindquist E.A."/>
            <person name="Lipzen A."/>
            <person name="Khouja H.R."/>
            <person name="Magnuson J."/>
            <person name="Murat C."/>
            <person name="Ohm R.A."/>
            <person name="Singer S.W."/>
            <person name="Spatafora J.W."/>
            <person name="Wang M."/>
            <person name="Veneault-Fourrey C."/>
            <person name="Henrissat B."/>
            <person name="Grigoriev I.V."/>
            <person name="Martin F.M."/>
            <person name="Perotto S."/>
        </authorList>
    </citation>
    <scope>NUCLEOTIDE SEQUENCE [LARGE SCALE GENOMIC DNA]</scope>
    <source>
        <strain evidence="3 4">ATCC 22711</strain>
    </source>
</reference>
<feature type="region of interest" description="Disordered" evidence="1">
    <location>
        <begin position="387"/>
        <end position="407"/>
    </location>
</feature>
<evidence type="ECO:0000313" key="4">
    <source>
        <dbReference type="Proteomes" id="UP000241818"/>
    </source>
</evidence>
<dbReference type="InParanoid" id="A0A2T3B869"/>
<organism evidence="3 4">
    <name type="scientific">Amorphotheca resinae ATCC 22711</name>
    <dbReference type="NCBI Taxonomy" id="857342"/>
    <lineage>
        <taxon>Eukaryota</taxon>
        <taxon>Fungi</taxon>
        <taxon>Dikarya</taxon>
        <taxon>Ascomycota</taxon>
        <taxon>Pezizomycotina</taxon>
        <taxon>Leotiomycetes</taxon>
        <taxon>Helotiales</taxon>
        <taxon>Amorphothecaceae</taxon>
        <taxon>Amorphotheca</taxon>
    </lineage>
</organism>
<evidence type="ECO:0000313" key="3">
    <source>
        <dbReference type="EMBL" id="PSS23070.1"/>
    </source>
</evidence>
<dbReference type="Gene3D" id="3.10.20.90">
    <property type="entry name" value="Phosphatidylinositol 3-kinase Catalytic Subunit, Chain A, domain 1"/>
    <property type="match status" value="1"/>
</dbReference>
<feature type="compositionally biased region" description="Basic and acidic residues" evidence="1">
    <location>
        <begin position="90"/>
        <end position="102"/>
    </location>
</feature>
<dbReference type="InterPro" id="IPR029071">
    <property type="entry name" value="Ubiquitin-like_domsf"/>
</dbReference>
<dbReference type="OrthoDB" id="3365399at2759"/>
<dbReference type="PROSITE" id="PS50053">
    <property type="entry name" value="UBIQUITIN_2"/>
    <property type="match status" value="1"/>
</dbReference>
<dbReference type="SUPFAM" id="SSF54236">
    <property type="entry name" value="Ubiquitin-like"/>
    <property type="match status" value="1"/>
</dbReference>
<dbReference type="EMBL" id="KZ679008">
    <property type="protein sequence ID" value="PSS23070.1"/>
    <property type="molecule type" value="Genomic_DNA"/>
</dbReference>
<feature type="compositionally biased region" description="Basic and acidic residues" evidence="1">
    <location>
        <begin position="42"/>
        <end position="79"/>
    </location>
</feature>
<proteinExistence type="predicted"/>
<dbReference type="RefSeq" id="XP_024723116.1">
    <property type="nucleotide sequence ID" value="XM_024861651.1"/>
</dbReference>
<gene>
    <name evidence="3" type="ORF">M430DRAFT_116866</name>
</gene>
<evidence type="ECO:0000259" key="2">
    <source>
        <dbReference type="PROSITE" id="PS50053"/>
    </source>
</evidence>
<feature type="compositionally biased region" description="Basic and acidic residues" evidence="1">
    <location>
        <begin position="153"/>
        <end position="170"/>
    </location>
</feature>
<dbReference type="Proteomes" id="UP000241818">
    <property type="component" value="Unassembled WGS sequence"/>
</dbReference>